<dbReference type="GO" id="GO:0055085">
    <property type="term" value="P:transmembrane transport"/>
    <property type="evidence" value="ECO:0007669"/>
    <property type="project" value="InterPro"/>
</dbReference>
<keyword evidence="4" id="KW-1185">Reference proteome</keyword>
<dbReference type="CDD" id="cd13602">
    <property type="entry name" value="PBP2_TRAP_BpDctp6_7"/>
    <property type="match status" value="1"/>
</dbReference>
<dbReference type="EMBL" id="PDNU01000004">
    <property type="protein sequence ID" value="PHK96142.1"/>
    <property type="molecule type" value="Genomic_DNA"/>
</dbReference>
<dbReference type="PROSITE" id="PS51318">
    <property type="entry name" value="TAT"/>
    <property type="match status" value="1"/>
</dbReference>
<proteinExistence type="predicted"/>
<dbReference type="Gene3D" id="3.40.190.170">
    <property type="entry name" value="Bacterial extracellular solute-binding protein, family 7"/>
    <property type="match status" value="1"/>
</dbReference>
<dbReference type="RefSeq" id="WP_099094383.1">
    <property type="nucleotide sequence ID" value="NZ_PDNU01000004.1"/>
</dbReference>
<evidence type="ECO:0000256" key="1">
    <source>
        <dbReference type="ARBA" id="ARBA00022729"/>
    </source>
</evidence>
<dbReference type="InterPro" id="IPR038404">
    <property type="entry name" value="TRAP_DctP_sf"/>
</dbReference>
<gene>
    <name evidence="3" type="ORF">CR162_04710</name>
</gene>
<dbReference type="NCBIfam" id="NF037995">
    <property type="entry name" value="TRAP_S1"/>
    <property type="match status" value="1"/>
</dbReference>
<sequence length="329" mass="35711">MNLHRRSLLAAGAAGAMLPLAGRPALAQARWQLATPYPDGNFHTRNLRQFVEAAQQASGGAVQIQMHTNAALLKMPEIRRGVQTGQVQMGEILISAYGNEDPFFEVDGIPQLVTSYEQARKLADLSRPYIEARLKRTGITLLYMVPWPPSGFYTNFPVDTIEALRGNKMRTFSAATNRFATLVGATPTLVQAAEVPQAFATGVVNSMVTSAATGVDVQAWDFAKFFTPIGFTWTKNAVMVQSRALEALPEPARKAILDAAKAAETRGWEMSAAEQVAREKILAERGMTVSPPTAALKEGMAKVSETMVQEWLAKAGEDGKKLIDAYRAA</sequence>
<dbReference type="PANTHER" id="PTHR33376:SF4">
    <property type="entry name" value="SIALIC ACID-BINDING PERIPLASMIC PROTEIN SIAP"/>
    <property type="match status" value="1"/>
</dbReference>
<dbReference type="OrthoDB" id="9783941at2"/>
<reference evidence="3 4" key="1">
    <citation type="submission" date="2017-10" db="EMBL/GenBank/DDBJ databases">
        <authorList>
            <person name="Banno H."/>
            <person name="Chua N.-H."/>
        </authorList>
    </citation>
    <scope>NUCLEOTIDE SEQUENCE [LARGE SCALE GENOMIC DNA]</scope>
    <source>
        <strain evidence="3 4">YW11</strain>
    </source>
</reference>
<comment type="caution">
    <text evidence="3">The sequence shown here is derived from an EMBL/GenBank/DDBJ whole genome shotgun (WGS) entry which is preliminary data.</text>
</comment>
<name>A0A2C6Y5Q7_9PROT</name>
<evidence type="ECO:0000313" key="3">
    <source>
        <dbReference type="EMBL" id="PHK96142.1"/>
    </source>
</evidence>
<dbReference type="AlphaFoldDB" id="A0A2C6Y5Q7"/>
<dbReference type="Pfam" id="PF03480">
    <property type="entry name" value="DctP"/>
    <property type="match status" value="1"/>
</dbReference>
<dbReference type="PANTHER" id="PTHR33376">
    <property type="match status" value="1"/>
</dbReference>
<protein>
    <submittedName>
        <fullName evidence="3">TRAP transporter substrate-binding protein DctP</fullName>
    </submittedName>
</protein>
<dbReference type="Proteomes" id="UP000223527">
    <property type="component" value="Unassembled WGS sequence"/>
</dbReference>
<feature type="signal peptide" evidence="2">
    <location>
        <begin position="1"/>
        <end position="27"/>
    </location>
</feature>
<organism evidence="3 4">
    <name type="scientific">Teichococcus rhizosphaerae</name>
    <dbReference type="NCBI Taxonomy" id="1335062"/>
    <lineage>
        <taxon>Bacteria</taxon>
        <taxon>Pseudomonadati</taxon>
        <taxon>Pseudomonadota</taxon>
        <taxon>Alphaproteobacteria</taxon>
        <taxon>Acetobacterales</taxon>
        <taxon>Roseomonadaceae</taxon>
        <taxon>Roseomonas</taxon>
    </lineage>
</organism>
<evidence type="ECO:0000256" key="2">
    <source>
        <dbReference type="SAM" id="SignalP"/>
    </source>
</evidence>
<keyword evidence="1 2" id="KW-0732">Signal</keyword>
<evidence type="ECO:0000313" key="4">
    <source>
        <dbReference type="Proteomes" id="UP000223527"/>
    </source>
</evidence>
<feature type="chain" id="PRO_5012112515" evidence="2">
    <location>
        <begin position="28"/>
        <end position="329"/>
    </location>
</feature>
<accession>A0A2C6Y5Q7</accession>
<dbReference type="InterPro" id="IPR006311">
    <property type="entry name" value="TAT_signal"/>
</dbReference>
<dbReference type="InterPro" id="IPR018389">
    <property type="entry name" value="DctP_fam"/>
</dbReference>